<feature type="transmembrane region" description="Helical" evidence="5">
    <location>
        <begin position="116"/>
        <end position="133"/>
    </location>
</feature>
<keyword evidence="2 5" id="KW-0812">Transmembrane</keyword>
<evidence type="ECO:0000256" key="1">
    <source>
        <dbReference type="ARBA" id="ARBA00004141"/>
    </source>
</evidence>
<dbReference type="OrthoDB" id="7158585at2"/>
<feature type="transmembrane region" description="Helical" evidence="5">
    <location>
        <begin position="86"/>
        <end position="107"/>
    </location>
</feature>
<feature type="transmembrane region" description="Helical" evidence="5">
    <location>
        <begin position="33"/>
        <end position="54"/>
    </location>
</feature>
<dbReference type="InterPro" id="IPR000620">
    <property type="entry name" value="EamA_dom"/>
</dbReference>
<feature type="transmembrane region" description="Helical" evidence="5">
    <location>
        <begin position="235"/>
        <end position="254"/>
    </location>
</feature>
<reference evidence="7 8" key="1">
    <citation type="submission" date="2015-12" db="EMBL/GenBank/DDBJ databases">
        <title>Genome sequence of Oceanibaculum pacificum MCCC 1A02656.</title>
        <authorList>
            <person name="Lu L."/>
            <person name="Lai Q."/>
            <person name="Shao Z."/>
            <person name="Qian P."/>
        </authorList>
    </citation>
    <scope>NUCLEOTIDE SEQUENCE [LARGE SCALE GENOMIC DNA]</scope>
    <source>
        <strain evidence="7 8">MCCC 1A02656</strain>
    </source>
</reference>
<dbReference type="AlphaFoldDB" id="A0A154W4A4"/>
<dbReference type="STRING" id="580166.AUP43_01530"/>
<dbReference type="PANTHER" id="PTHR32322">
    <property type="entry name" value="INNER MEMBRANE TRANSPORTER"/>
    <property type="match status" value="1"/>
</dbReference>
<gene>
    <name evidence="7" type="ORF">AUP43_01530</name>
</gene>
<dbReference type="Proteomes" id="UP000076400">
    <property type="component" value="Unassembled WGS sequence"/>
</dbReference>
<evidence type="ECO:0000313" key="7">
    <source>
        <dbReference type="EMBL" id="KZD08309.1"/>
    </source>
</evidence>
<evidence type="ECO:0000256" key="4">
    <source>
        <dbReference type="ARBA" id="ARBA00023136"/>
    </source>
</evidence>
<organism evidence="7 8">
    <name type="scientific">Oceanibaculum pacificum</name>
    <dbReference type="NCBI Taxonomy" id="580166"/>
    <lineage>
        <taxon>Bacteria</taxon>
        <taxon>Pseudomonadati</taxon>
        <taxon>Pseudomonadota</taxon>
        <taxon>Alphaproteobacteria</taxon>
        <taxon>Rhodospirillales</taxon>
        <taxon>Oceanibaculaceae</taxon>
        <taxon>Oceanibaculum</taxon>
    </lineage>
</organism>
<dbReference type="GO" id="GO:0016020">
    <property type="term" value="C:membrane"/>
    <property type="evidence" value="ECO:0007669"/>
    <property type="project" value="UniProtKB-SubCell"/>
</dbReference>
<evidence type="ECO:0000313" key="8">
    <source>
        <dbReference type="Proteomes" id="UP000076400"/>
    </source>
</evidence>
<dbReference type="EMBL" id="LPXN01000105">
    <property type="protein sequence ID" value="KZD08309.1"/>
    <property type="molecule type" value="Genomic_DNA"/>
</dbReference>
<sequence length="291" mass="31368">MNLRDVALIVFVMAVWGANFGFGKWGLEELPPLLIMGLRFVLTAALLVPFFPLPRAQLGRIVLLSFTLGFVHFALMFTGMKHVDASTAAIAVQIQVPFSALLAALFFNDKLGWRRALGMALAFCGVVLLAGEPQTQSNLLYLGFVLMASMVWAVAAIQMKQISDIDPLALNGWMAVFAAPQLLLGSLLLEDGHMAALAAAGWKGWGAIVYMAVAVTIIGYTLWMRMLRQYPVTQVMPFTLLAPVFGVLAGVAMLGESLSLLKILGGIVTIVGVAIITIRRPQQAQPTAPRS</sequence>
<feature type="transmembrane region" description="Helical" evidence="5">
    <location>
        <begin position="260"/>
        <end position="278"/>
    </location>
</feature>
<feature type="transmembrane region" description="Helical" evidence="5">
    <location>
        <begin position="204"/>
        <end position="223"/>
    </location>
</feature>
<dbReference type="Pfam" id="PF00892">
    <property type="entry name" value="EamA"/>
    <property type="match status" value="2"/>
</dbReference>
<dbReference type="InterPro" id="IPR037185">
    <property type="entry name" value="EmrE-like"/>
</dbReference>
<comment type="subcellular location">
    <subcellularLocation>
        <location evidence="1">Membrane</location>
        <topology evidence="1">Multi-pass membrane protein</topology>
    </subcellularLocation>
</comment>
<keyword evidence="3 5" id="KW-1133">Transmembrane helix</keyword>
<protein>
    <submittedName>
        <fullName evidence="7">Multidrug DMT transporter permease</fullName>
    </submittedName>
</protein>
<feature type="domain" description="EamA" evidence="6">
    <location>
        <begin position="7"/>
        <end position="129"/>
    </location>
</feature>
<evidence type="ECO:0000259" key="6">
    <source>
        <dbReference type="Pfam" id="PF00892"/>
    </source>
</evidence>
<comment type="caution">
    <text evidence="7">The sequence shown here is derived from an EMBL/GenBank/DDBJ whole genome shotgun (WGS) entry which is preliminary data.</text>
</comment>
<dbReference type="PANTHER" id="PTHR32322:SF9">
    <property type="entry name" value="AMINO-ACID METABOLITE EFFLUX PUMP-RELATED"/>
    <property type="match status" value="1"/>
</dbReference>
<evidence type="ECO:0000256" key="2">
    <source>
        <dbReference type="ARBA" id="ARBA00022692"/>
    </source>
</evidence>
<keyword evidence="4 5" id="KW-0472">Membrane</keyword>
<feature type="transmembrane region" description="Helical" evidence="5">
    <location>
        <begin position="169"/>
        <end position="189"/>
    </location>
</feature>
<accession>A0A154W4A4</accession>
<dbReference type="Gene3D" id="1.10.3730.20">
    <property type="match status" value="2"/>
</dbReference>
<dbReference type="InterPro" id="IPR050638">
    <property type="entry name" value="AA-Vitamin_Transporters"/>
</dbReference>
<feature type="transmembrane region" description="Helical" evidence="5">
    <location>
        <begin position="61"/>
        <end position="80"/>
    </location>
</feature>
<feature type="domain" description="EamA" evidence="6">
    <location>
        <begin position="143"/>
        <end position="277"/>
    </location>
</feature>
<dbReference type="RefSeq" id="WP_067555584.1">
    <property type="nucleotide sequence ID" value="NZ_LPXN01000105.1"/>
</dbReference>
<proteinExistence type="predicted"/>
<feature type="transmembrane region" description="Helical" evidence="5">
    <location>
        <begin position="139"/>
        <end position="157"/>
    </location>
</feature>
<keyword evidence="8" id="KW-1185">Reference proteome</keyword>
<evidence type="ECO:0000256" key="5">
    <source>
        <dbReference type="SAM" id="Phobius"/>
    </source>
</evidence>
<name>A0A154W4A4_9PROT</name>
<evidence type="ECO:0000256" key="3">
    <source>
        <dbReference type="ARBA" id="ARBA00022989"/>
    </source>
</evidence>
<dbReference type="SUPFAM" id="SSF103481">
    <property type="entry name" value="Multidrug resistance efflux transporter EmrE"/>
    <property type="match status" value="2"/>
</dbReference>